<dbReference type="InterPro" id="IPR001223">
    <property type="entry name" value="Glyco_hydro18_cat"/>
</dbReference>
<evidence type="ECO:0000256" key="2">
    <source>
        <dbReference type="ARBA" id="ARBA00022692"/>
    </source>
</evidence>
<gene>
    <name evidence="8" type="ORF">CFAM422_000264</name>
</gene>
<dbReference type="Gene3D" id="3.20.20.80">
    <property type="entry name" value="Glycosidases"/>
    <property type="match status" value="1"/>
</dbReference>
<dbReference type="InterPro" id="IPR017853">
    <property type="entry name" value="GH"/>
</dbReference>
<evidence type="ECO:0000256" key="5">
    <source>
        <dbReference type="SAM" id="MobiDB-lite"/>
    </source>
</evidence>
<dbReference type="Pfam" id="PF00704">
    <property type="entry name" value="Glyco_hydro_18"/>
    <property type="match status" value="1"/>
</dbReference>
<protein>
    <submittedName>
        <fullName evidence="8">Sphingoid long-chain base transporter RSB1</fullName>
    </submittedName>
</protein>
<evidence type="ECO:0000256" key="3">
    <source>
        <dbReference type="ARBA" id="ARBA00022989"/>
    </source>
</evidence>
<name>A0A9P4XQZ9_9HYPO</name>
<comment type="subcellular location">
    <subcellularLocation>
        <location evidence="1">Membrane</location>
        <topology evidence="1">Multi-pass membrane protein</topology>
    </subcellularLocation>
</comment>
<proteinExistence type="predicted"/>
<sequence length="670" mass="74776">MLNLRNQAVSADWLVVANCSATPAHGYIDPNFPNPNGKHDVPVIIYGYTPSFSLAVFAAVWFSLMLVIHLAQTIRYRSWWFFPFSVGLLFEIVGYVARSLSAKKDPYNLIFFILNYFFIVTAPVFLAAGIYTILSALISRLGSKYSSLSPKVIMWFFVLSDVISTITQVAGAALIGSQESKHKDPTFANNILLGGLAYQVFSIGVFIVLAGRFLWRARRALRRRNLDTFALVFAAVTILVYLRTVFRLAETAQGLNGSIQSNETYFACLEFAPVAAAVLLFAGWNPGRCLGSTVRGNKSSYQLDTRHLNSIPSHIHCYSNILFCFIYILSQMPPIPQGAKPLPRIITYYQTHHDSAGKLISPLPLLTQPGISLTHLILAAIHLNEDPNHITLNDHPPHHPRFETLWAELRILQASGVKVLGMLGGAAKGSYTRLDGSDAQFERYYLPLRDMIRARGLDGLDLDVEEEMSLGGVVKLIDRLRSDFGKGFLITLAPVAAALLDHRSNLSGFDYEALEVMRGHEISWYNAQFYCGWGDMSNPIMYEMIIRKGWPIEKVVIGLVTNPANGSGFVMWEFLSAVLNLLRGRHERFGGVMGWEYFNSLPGGHERPWEWARQMTSVLRQEDFLPSVQAPPINVATKPVLEVEADPDTSNGKPVQVPRSFDYYSDGSDV</sequence>
<feature type="transmembrane region" description="Helical" evidence="6">
    <location>
        <begin position="196"/>
        <end position="214"/>
    </location>
</feature>
<dbReference type="PROSITE" id="PS51910">
    <property type="entry name" value="GH18_2"/>
    <property type="match status" value="1"/>
</dbReference>
<keyword evidence="2 6" id="KW-0812">Transmembrane</keyword>
<dbReference type="PANTHER" id="PTHR31465">
    <property type="entry name" value="PROTEIN RTA1-RELATED"/>
    <property type="match status" value="1"/>
</dbReference>
<dbReference type="Pfam" id="PF04479">
    <property type="entry name" value="RTA1"/>
    <property type="match status" value="1"/>
</dbReference>
<feature type="transmembrane region" description="Helical" evidence="6">
    <location>
        <begin position="109"/>
        <end position="131"/>
    </location>
</feature>
<dbReference type="Proteomes" id="UP000801864">
    <property type="component" value="Unassembled WGS sequence"/>
</dbReference>
<feature type="transmembrane region" description="Helical" evidence="6">
    <location>
        <begin position="226"/>
        <end position="244"/>
    </location>
</feature>
<evidence type="ECO:0000256" key="4">
    <source>
        <dbReference type="ARBA" id="ARBA00023136"/>
    </source>
</evidence>
<dbReference type="CDD" id="cd06546">
    <property type="entry name" value="GH18_CTS3_chitinase"/>
    <property type="match status" value="1"/>
</dbReference>
<evidence type="ECO:0000313" key="9">
    <source>
        <dbReference type="Proteomes" id="UP000801864"/>
    </source>
</evidence>
<feature type="transmembrane region" description="Helical" evidence="6">
    <location>
        <begin position="152"/>
        <end position="176"/>
    </location>
</feature>
<comment type="caution">
    <text evidence="8">The sequence shown here is derived from an EMBL/GenBank/DDBJ whole genome shotgun (WGS) entry which is preliminary data.</text>
</comment>
<accession>A0A9P4XQZ9</accession>
<dbReference type="EMBL" id="QLNT01000001">
    <property type="protein sequence ID" value="KAF3077248.1"/>
    <property type="molecule type" value="Genomic_DNA"/>
</dbReference>
<feature type="transmembrane region" description="Helical" evidence="6">
    <location>
        <begin position="264"/>
        <end position="284"/>
    </location>
</feature>
<dbReference type="PANTHER" id="PTHR31465:SF1">
    <property type="entry name" value="PROTEIN RTA1-RELATED"/>
    <property type="match status" value="1"/>
</dbReference>
<dbReference type="SUPFAM" id="SSF51445">
    <property type="entry name" value="(Trans)glycosidases"/>
    <property type="match status" value="1"/>
</dbReference>
<dbReference type="InterPro" id="IPR007568">
    <property type="entry name" value="RTA1"/>
</dbReference>
<feature type="region of interest" description="Disordered" evidence="5">
    <location>
        <begin position="644"/>
        <end position="670"/>
    </location>
</feature>
<keyword evidence="3 6" id="KW-1133">Transmembrane helix</keyword>
<evidence type="ECO:0000256" key="1">
    <source>
        <dbReference type="ARBA" id="ARBA00004141"/>
    </source>
</evidence>
<evidence type="ECO:0000256" key="6">
    <source>
        <dbReference type="SAM" id="Phobius"/>
    </source>
</evidence>
<keyword evidence="4 6" id="KW-0472">Membrane</keyword>
<reference evidence="8 9" key="1">
    <citation type="submission" date="2018-06" db="EMBL/GenBank/DDBJ databases">
        <title>Genome analysis of cellulolytic fungus Trichoderma lentiforme CFAM-422.</title>
        <authorList>
            <person name="Steindorff A.S."/>
            <person name="Formighieri E.F."/>
            <person name="Midorikawa G.E.O."/>
            <person name="Tamietti M.S."/>
            <person name="Ramos E.Z."/>
            <person name="Silva A.S."/>
            <person name="Bon E.P.S."/>
            <person name="Mendes T.D."/>
            <person name="Damaso M.C.T."/>
            <person name="Favaro L.C.L."/>
        </authorList>
    </citation>
    <scope>NUCLEOTIDE SEQUENCE [LARGE SCALE GENOMIC DNA]</scope>
    <source>
        <strain evidence="8 9">CFAM-422</strain>
    </source>
</reference>
<feature type="domain" description="GH18" evidence="7">
    <location>
        <begin position="343"/>
        <end position="622"/>
    </location>
</feature>
<evidence type="ECO:0000259" key="7">
    <source>
        <dbReference type="PROSITE" id="PS51910"/>
    </source>
</evidence>
<dbReference type="GO" id="GO:0005975">
    <property type="term" value="P:carbohydrate metabolic process"/>
    <property type="evidence" value="ECO:0007669"/>
    <property type="project" value="InterPro"/>
</dbReference>
<feature type="transmembrane region" description="Helical" evidence="6">
    <location>
        <begin position="79"/>
        <end position="97"/>
    </location>
</feature>
<organism evidence="8 9">
    <name type="scientific">Trichoderma lentiforme</name>
    <dbReference type="NCBI Taxonomy" id="1567552"/>
    <lineage>
        <taxon>Eukaryota</taxon>
        <taxon>Fungi</taxon>
        <taxon>Dikarya</taxon>
        <taxon>Ascomycota</taxon>
        <taxon>Pezizomycotina</taxon>
        <taxon>Sordariomycetes</taxon>
        <taxon>Hypocreomycetidae</taxon>
        <taxon>Hypocreales</taxon>
        <taxon>Hypocreaceae</taxon>
        <taxon>Trichoderma</taxon>
    </lineage>
</organism>
<keyword evidence="9" id="KW-1185">Reference proteome</keyword>
<feature type="transmembrane region" description="Helical" evidence="6">
    <location>
        <begin position="43"/>
        <end position="67"/>
    </location>
</feature>
<dbReference type="GO" id="GO:0016020">
    <property type="term" value="C:membrane"/>
    <property type="evidence" value="ECO:0007669"/>
    <property type="project" value="UniProtKB-SubCell"/>
</dbReference>
<evidence type="ECO:0000313" key="8">
    <source>
        <dbReference type="EMBL" id="KAF3077248.1"/>
    </source>
</evidence>
<dbReference type="AlphaFoldDB" id="A0A9P4XQZ9"/>